<evidence type="ECO:0000259" key="1">
    <source>
        <dbReference type="PROSITE" id="PS51819"/>
    </source>
</evidence>
<dbReference type="InterPro" id="IPR029068">
    <property type="entry name" value="Glyas_Bleomycin-R_OHBP_Dase"/>
</dbReference>
<dbReference type="InterPro" id="IPR037523">
    <property type="entry name" value="VOC_core"/>
</dbReference>
<dbReference type="SUPFAM" id="SSF54593">
    <property type="entry name" value="Glyoxalase/Bleomycin resistance protein/Dihydroxybiphenyl dioxygenase"/>
    <property type="match status" value="1"/>
</dbReference>
<evidence type="ECO:0000313" key="3">
    <source>
        <dbReference type="Proteomes" id="UP000654471"/>
    </source>
</evidence>
<dbReference type="PANTHER" id="PTHR39175">
    <property type="entry name" value="FAMILY PROTEIN, PUTATIVE (AFU_ORTHOLOGUE AFUA_3G15060)-RELATED"/>
    <property type="match status" value="1"/>
</dbReference>
<keyword evidence="3" id="KW-1185">Reference proteome</keyword>
<comment type="caution">
    <text evidence="2">The sequence shown here is derived from an EMBL/GenBank/DDBJ whole genome shotgun (WGS) entry which is preliminary data.</text>
</comment>
<evidence type="ECO:0000313" key="2">
    <source>
        <dbReference type="EMBL" id="GGU60934.1"/>
    </source>
</evidence>
<protein>
    <submittedName>
        <fullName evidence="2">Glyoxalase</fullName>
    </submittedName>
</protein>
<name>A0ABQ2UYX6_9ACTN</name>
<organism evidence="2 3">
    <name type="scientific">Streptomyces albospinus</name>
    <dbReference type="NCBI Taxonomy" id="285515"/>
    <lineage>
        <taxon>Bacteria</taxon>
        <taxon>Bacillati</taxon>
        <taxon>Actinomycetota</taxon>
        <taxon>Actinomycetes</taxon>
        <taxon>Kitasatosporales</taxon>
        <taxon>Streptomycetaceae</taxon>
        <taxon>Streptomyces</taxon>
    </lineage>
</organism>
<proteinExistence type="predicted"/>
<dbReference type="EMBL" id="BMRP01000008">
    <property type="protein sequence ID" value="GGU60934.1"/>
    <property type="molecule type" value="Genomic_DNA"/>
</dbReference>
<feature type="domain" description="VOC" evidence="1">
    <location>
        <begin position="1"/>
        <end position="91"/>
    </location>
</feature>
<accession>A0ABQ2UYX6</accession>
<gene>
    <name evidence="2" type="ORF">GCM10010211_27260</name>
</gene>
<dbReference type="Proteomes" id="UP000654471">
    <property type="component" value="Unassembled WGS sequence"/>
</dbReference>
<dbReference type="Gene3D" id="3.10.180.10">
    <property type="entry name" value="2,3-Dihydroxybiphenyl 1,2-Dioxygenase, domain 1"/>
    <property type="match status" value="1"/>
</dbReference>
<sequence>MTEVPKPSGLARHGGCWFAADGGQVQIRVDIETGFRPPRRAHPAVRVTELDALAAHLERHGAPVVWCVSRLGQRRFYTQDPVGNRLEFLETIEPADIAGPLAPVGPIGPAASVASVS</sequence>
<reference evidence="3" key="1">
    <citation type="journal article" date="2019" name="Int. J. Syst. Evol. Microbiol.">
        <title>The Global Catalogue of Microorganisms (GCM) 10K type strain sequencing project: providing services to taxonomists for standard genome sequencing and annotation.</title>
        <authorList>
            <consortium name="The Broad Institute Genomics Platform"/>
            <consortium name="The Broad Institute Genome Sequencing Center for Infectious Disease"/>
            <person name="Wu L."/>
            <person name="Ma J."/>
        </authorList>
    </citation>
    <scope>NUCLEOTIDE SEQUENCE [LARGE SCALE GENOMIC DNA]</scope>
    <source>
        <strain evidence="3">JCM 3399</strain>
    </source>
</reference>
<dbReference type="PANTHER" id="PTHR39175:SF1">
    <property type="entry name" value="FAMILY PROTEIN, PUTATIVE (AFU_ORTHOLOGUE AFUA_3G15060)-RELATED"/>
    <property type="match status" value="1"/>
</dbReference>
<dbReference type="PROSITE" id="PS51819">
    <property type="entry name" value="VOC"/>
    <property type="match status" value="1"/>
</dbReference>